<feature type="signal peptide" evidence="1">
    <location>
        <begin position="1"/>
        <end position="19"/>
    </location>
</feature>
<dbReference type="GO" id="GO:0004190">
    <property type="term" value="F:aspartic-type endopeptidase activity"/>
    <property type="evidence" value="ECO:0007669"/>
    <property type="project" value="InterPro"/>
</dbReference>
<dbReference type="NCBIfam" id="TIGR02281">
    <property type="entry name" value="clan_AA_DTGA"/>
    <property type="match status" value="1"/>
</dbReference>
<sequence precursor="true">MPRLFTLALLCLWPFAVHADTDINVVALFNNKAMLIINKGKPQTLSVGQVSREGVKLVAADTSRAVLEVEGKRRELGMGQAATVAGNQAAGPASVTLYADGAGHFVTDGMVNGRELRFLVDTGATLIAMNSGDAVYAGIDYKKGVRIPIHTASGEEVGYRVVINTLKLGNVILNQVDCVVLEGGSPSMVLLGMSALNRMEMRRDGITMTLTKKY</sequence>
<dbReference type="CDD" id="cd05483">
    <property type="entry name" value="retropepsin_like_bacteria"/>
    <property type="match status" value="1"/>
</dbReference>
<name>C6X9M2_METGS</name>
<dbReference type="STRING" id="582744.Msip34_0594"/>
<dbReference type="Proteomes" id="UP000002743">
    <property type="component" value="Chromosome"/>
</dbReference>
<dbReference type="InterPro" id="IPR021109">
    <property type="entry name" value="Peptidase_aspartic_dom_sf"/>
</dbReference>
<gene>
    <name evidence="2" type="ordered locus">Msip34_0594</name>
</gene>
<dbReference type="InterPro" id="IPR011969">
    <property type="entry name" value="Clan_AA_Asp_peptidase_C"/>
</dbReference>
<accession>C6X9M2</accession>
<dbReference type="SUPFAM" id="SSF50630">
    <property type="entry name" value="Acid proteases"/>
    <property type="match status" value="1"/>
</dbReference>
<dbReference type="Pfam" id="PF13975">
    <property type="entry name" value="gag-asp_proteas"/>
    <property type="match status" value="1"/>
</dbReference>
<dbReference type="HOGENOM" id="CLU_104576_0_0_4"/>
<proteinExistence type="predicted"/>
<dbReference type="KEGG" id="mei:Msip34_0594"/>
<protein>
    <recommendedName>
        <fullName evidence="4">Aspartyl protease-like protein</fullName>
    </recommendedName>
</protein>
<dbReference type="EMBL" id="CP001674">
    <property type="protein sequence ID" value="ACT49842.1"/>
    <property type="molecule type" value="Genomic_DNA"/>
</dbReference>
<organism evidence="2 3">
    <name type="scientific">Methylovorus glucosotrophus (strain SIP3-4)</name>
    <dbReference type="NCBI Taxonomy" id="582744"/>
    <lineage>
        <taxon>Bacteria</taxon>
        <taxon>Pseudomonadati</taxon>
        <taxon>Pseudomonadota</taxon>
        <taxon>Betaproteobacteria</taxon>
        <taxon>Nitrosomonadales</taxon>
        <taxon>Methylophilaceae</taxon>
        <taxon>Methylovorus</taxon>
    </lineage>
</organism>
<dbReference type="Gene3D" id="2.40.70.10">
    <property type="entry name" value="Acid Proteases"/>
    <property type="match status" value="1"/>
</dbReference>
<dbReference type="InterPro" id="IPR034122">
    <property type="entry name" value="Retropepsin-like_bacterial"/>
</dbReference>
<keyword evidence="1" id="KW-0732">Signal</keyword>
<reference evidence="3" key="1">
    <citation type="submission" date="2009-07" db="EMBL/GenBank/DDBJ databases">
        <title>Complete sequence of chromosome of Methylovorus sp. SIP3-4.</title>
        <authorList>
            <person name="Lucas S."/>
            <person name="Copeland A."/>
            <person name="Lapidus A."/>
            <person name="Glavina del Rio T."/>
            <person name="Tice H."/>
            <person name="Bruce D."/>
            <person name="Goodwin L."/>
            <person name="Pitluck S."/>
            <person name="Clum A."/>
            <person name="Larimer F."/>
            <person name="Land M."/>
            <person name="Hauser L."/>
            <person name="Kyrpides N."/>
            <person name="Mikhailova N."/>
            <person name="Kayluzhnaya M."/>
            <person name="Chistoserdova L."/>
        </authorList>
    </citation>
    <scope>NUCLEOTIDE SEQUENCE [LARGE SCALE GENOMIC DNA]</scope>
    <source>
        <strain evidence="3">SIP3-4</strain>
    </source>
</reference>
<dbReference type="RefSeq" id="WP_015829469.1">
    <property type="nucleotide sequence ID" value="NC_012969.1"/>
</dbReference>
<evidence type="ECO:0008006" key="4">
    <source>
        <dbReference type="Google" id="ProtNLM"/>
    </source>
</evidence>
<dbReference type="eggNOG" id="COG3577">
    <property type="taxonomic scope" value="Bacteria"/>
</dbReference>
<keyword evidence="3" id="KW-1185">Reference proteome</keyword>
<evidence type="ECO:0000313" key="2">
    <source>
        <dbReference type="EMBL" id="ACT49842.1"/>
    </source>
</evidence>
<dbReference type="InterPro" id="IPR001969">
    <property type="entry name" value="Aspartic_peptidase_AS"/>
</dbReference>
<evidence type="ECO:0000313" key="3">
    <source>
        <dbReference type="Proteomes" id="UP000002743"/>
    </source>
</evidence>
<dbReference type="AlphaFoldDB" id="C6X9M2"/>
<dbReference type="PROSITE" id="PS00141">
    <property type="entry name" value="ASP_PROTEASE"/>
    <property type="match status" value="1"/>
</dbReference>
<reference evidence="2 3" key="2">
    <citation type="journal article" date="2011" name="J. Bacteriol.">
        <title>Genomes of three methylotrophs from a single niche uncover genetic and metabolic divergence of Methylophilaceae.</title>
        <authorList>
            <person name="Lapidus A."/>
            <person name="Clum A."/>
            <person name="Labutti K."/>
            <person name="Kaluzhnaya M.G."/>
            <person name="Lim S."/>
            <person name="Beck D.A."/>
            <person name="Glavina Del Rio T."/>
            <person name="Nolan M."/>
            <person name="Mavromatis K."/>
            <person name="Huntemann M."/>
            <person name="Lucas S."/>
            <person name="Lidstrom M.E."/>
            <person name="Ivanova N."/>
            <person name="Chistoserdova L."/>
        </authorList>
    </citation>
    <scope>NUCLEOTIDE SEQUENCE [LARGE SCALE GENOMIC DNA]</scope>
    <source>
        <strain evidence="2 3">SIP3-4</strain>
    </source>
</reference>
<evidence type="ECO:0000256" key="1">
    <source>
        <dbReference type="SAM" id="SignalP"/>
    </source>
</evidence>
<dbReference type="OrthoDB" id="185963at2"/>
<dbReference type="GO" id="GO:0006508">
    <property type="term" value="P:proteolysis"/>
    <property type="evidence" value="ECO:0007669"/>
    <property type="project" value="InterPro"/>
</dbReference>
<feature type="chain" id="PRO_5002973809" description="Aspartyl protease-like protein" evidence="1">
    <location>
        <begin position="20"/>
        <end position="214"/>
    </location>
</feature>